<dbReference type="NCBIfam" id="TIGR00074">
    <property type="entry name" value="hypC_hupF"/>
    <property type="match status" value="1"/>
</dbReference>
<proteinExistence type="inferred from homology"/>
<reference evidence="3" key="1">
    <citation type="journal article" date="2019" name="Int. J. Syst. Evol. Microbiol.">
        <title>The Global Catalogue of Microorganisms (GCM) 10K type strain sequencing project: providing services to taxonomists for standard genome sequencing and annotation.</title>
        <authorList>
            <consortium name="The Broad Institute Genomics Platform"/>
            <consortium name="The Broad Institute Genome Sequencing Center for Infectious Disease"/>
            <person name="Wu L."/>
            <person name="Ma J."/>
        </authorList>
    </citation>
    <scope>NUCLEOTIDE SEQUENCE [LARGE SCALE GENOMIC DNA]</scope>
    <source>
        <strain evidence="3">CGMCC 1.15304</strain>
    </source>
</reference>
<organism evidence="2 3">
    <name type="scientific">Kordiimonas lipolytica</name>
    <dbReference type="NCBI Taxonomy" id="1662421"/>
    <lineage>
        <taxon>Bacteria</taxon>
        <taxon>Pseudomonadati</taxon>
        <taxon>Pseudomonadota</taxon>
        <taxon>Alphaproteobacteria</taxon>
        <taxon>Kordiimonadales</taxon>
        <taxon>Kordiimonadaceae</taxon>
        <taxon>Kordiimonas</taxon>
    </lineage>
</organism>
<dbReference type="PRINTS" id="PR00445">
    <property type="entry name" value="HUPFHYPC"/>
</dbReference>
<dbReference type="RefSeq" id="WP_068148936.1">
    <property type="nucleotide sequence ID" value="NZ_JBHSCR010000013.1"/>
</dbReference>
<keyword evidence="3" id="KW-1185">Reference proteome</keyword>
<gene>
    <name evidence="2" type="primary">hypC</name>
    <name evidence="2" type="ORF">ACFO5Q_12120</name>
</gene>
<dbReference type="InterPro" id="IPR019812">
    <property type="entry name" value="Hydgase_assmbl_chp_CS"/>
</dbReference>
<protein>
    <submittedName>
        <fullName evidence="2">HypC/HybG/HupF family hydrogenase formation chaperone</fullName>
    </submittedName>
</protein>
<dbReference type="SUPFAM" id="SSF159127">
    <property type="entry name" value="HupF/HypC-like"/>
    <property type="match status" value="1"/>
</dbReference>
<dbReference type="Proteomes" id="UP001595776">
    <property type="component" value="Unassembled WGS sequence"/>
</dbReference>
<dbReference type="EMBL" id="JBHSCR010000013">
    <property type="protein sequence ID" value="MFC4348590.1"/>
    <property type="molecule type" value="Genomic_DNA"/>
</dbReference>
<dbReference type="Pfam" id="PF01455">
    <property type="entry name" value="HupF_HypC"/>
    <property type="match status" value="1"/>
</dbReference>
<dbReference type="PANTHER" id="PTHR35177:SF1">
    <property type="entry name" value="HYDROGENASE MATURATION FACTOR HYPC"/>
    <property type="match status" value="1"/>
</dbReference>
<dbReference type="PROSITE" id="PS01097">
    <property type="entry name" value="HUPF_HYPC"/>
    <property type="match status" value="1"/>
</dbReference>
<comment type="caution">
    <text evidence="2">The sequence shown here is derived from an EMBL/GenBank/DDBJ whole genome shotgun (WGS) entry which is preliminary data.</text>
</comment>
<dbReference type="PANTHER" id="PTHR35177">
    <property type="entry name" value="HYDROGENASE MATURATION FACTOR HYBG"/>
    <property type="match status" value="1"/>
</dbReference>
<evidence type="ECO:0000256" key="1">
    <source>
        <dbReference type="ARBA" id="ARBA00006018"/>
    </source>
</evidence>
<evidence type="ECO:0000313" key="2">
    <source>
        <dbReference type="EMBL" id="MFC4348590.1"/>
    </source>
</evidence>
<comment type="similarity">
    <text evidence="1">Belongs to the HupF/HypC family.</text>
</comment>
<sequence>MCVGLPMKVLEAGFGQALCDYRGEQRTIDTILVGNVEPGQWVMVFINAAREIISEDDALKSLNALIALEKVMQGETDIDHLFADLIAKEAT</sequence>
<dbReference type="InterPro" id="IPR001109">
    <property type="entry name" value="Hydrogenase_HupF/HypC"/>
</dbReference>
<evidence type="ECO:0000313" key="3">
    <source>
        <dbReference type="Proteomes" id="UP001595776"/>
    </source>
</evidence>
<name>A0ABV8UBU0_9PROT</name>
<accession>A0ABV8UBU0</accession>
<dbReference type="Gene3D" id="2.30.30.140">
    <property type="match status" value="1"/>
</dbReference>